<dbReference type="AlphaFoldDB" id="A0A518HTF0"/>
<reference evidence="2 3" key="1">
    <citation type="submission" date="2019-03" db="EMBL/GenBank/DDBJ databases">
        <title>Deep-cultivation of Planctomycetes and their phenomic and genomic characterization uncovers novel biology.</title>
        <authorList>
            <person name="Wiegand S."/>
            <person name="Jogler M."/>
            <person name="Boedeker C."/>
            <person name="Pinto D."/>
            <person name="Vollmers J."/>
            <person name="Rivas-Marin E."/>
            <person name="Kohn T."/>
            <person name="Peeters S.H."/>
            <person name="Heuer A."/>
            <person name="Rast P."/>
            <person name="Oberbeckmann S."/>
            <person name="Bunk B."/>
            <person name="Jeske O."/>
            <person name="Meyerdierks A."/>
            <person name="Storesund J.E."/>
            <person name="Kallscheuer N."/>
            <person name="Luecker S."/>
            <person name="Lage O.M."/>
            <person name="Pohl T."/>
            <person name="Merkel B.J."/>
            <person name="Hornburger P."/>
            <person name="Mueller R.-W."/>
            <person name="Bruemmer F."/>
            <person name="Labrenz M."/>
            <person name="Spormann A.M."/>
            <person name="Op den Camp H."/>
            <person name="Overmann J."/>
            <person name="Amann R."/>
            <person name="Jetten M.S.M."/>
            <person name="Mascher T."/>
            <person name="Medema M.H."/>
            <person name="Devos D.P."/>
            <person name="Kaster A.-K."/>
            <person name="Ovreas L."/>
            <person name="Rohde M."/>
            <person name="Galperin M.Y."/>
            <person name="Jogler C."/>
        </authorList>
    </citation>
    <scope>NUCLEOTIDE SEQUENCE [LARGE SCALE GENOMIC DNA]</scope>
    <source>
        <strain evidence="2 3">Enr13</strain>
    </source>
</reference>
<dbReference type="Gene3D" id="1.20.5.1700">
    <property type="match status" value="1"/>
</dbReference>
<evidence type="ECO:0000256" key="1">
    <source>
        <dbReference type="SAM" id="Coils"/>
    </source>
</evidence>
<accession>A0A518HTF0</accession>
<sequence>MDEMRQEIRRLETQIEAIKKERDSFKNTQASNGADLQMQIAKLSMSADELKAENNRHKETIKSLKDQLHAIKNFE</sequence>
<keyword evidence="3" id="KW-1185">Reference proteome</keyword>
<dbReference type="EMBL" id="CP037423">
    <property type="protein sequence ID" value="QDV44101.1"/>
    <property type="molecule type" value="Genomic_DNA"/>
</dbReference>
<dbReference type="Proteomes" id="UP000319004">
    <property type="component" value="Chromosome"/>
</dbReference>
<dbReference type="KEGG" id="snep:Enr13x_39620"/>
<protein>
    <submittedName>
        <fullName evidence="2">Uncharacterized protein</fullName>
    </submittedName>
</protein>
<evidence type="ECO:0000313" key="2">
    <source>
        <dbReference type="EMBL" id="QDV44101.1"/>
    </source>
</evidence>
<keyword evidence="1" id="KW-0175">Coiled coil</keyword>
<gene>
    <name evidence="2" type="ORF">Enr13x_39620</name>
</gene>
<name>A0A518HTF0_9BACT</name>
<organism evidence="2 3">
    <name type="scientific">Stieleria neptunia</name>
    <dbReference type="NCBI Taxonomy" id="2527979"/>
    <lineage>
        <taxon>Bacteria</taxon>
        <taxon>Pseudomonadati</taxon>
        <taxon>Planctomycetota</taxon>
        <taxon>Planctomycetia</taxon>
        <taxon>Pirellulales</taxon>
        <taxon>Pirellulaceae</taxon>
        <taxon>Stieleria</taxon>
    </lineage>
</organism>
<feature type="coiled-coil region" evidence="1">
    <location>
        <begin position="1"/>
        <end position="67"/>
    </location>
</feature>
<evidence type="ECO:0000313" key="3">
    <source>
        <dbReference type="Proteomes" id="UP000319004"/>
    </source>
</evidence>
<proteinExistence type="predicted"/>